<accession>Q6L359</accession>
<protein>
    <recommendedName>
        <fullName evidence="3">CRISPR-associated protein Csc2</fullName>
    </recommendedName>
</protein>
<evidence type="ECO:0008006" key="3">
    <source>
        <dbReference type="Google" id="ProtNLM"/>
    </source>
</evidence>
<dbReference type="NCBIfam" id="TIGR03157">
    <property type="entry name" value="cas_Csc2"/>
    <property type="match status" value="1"/>
</dbReference>
<name>Q6L359_PICTO</name>
<dbReference type="PaxDb" id="263820-PTO0007"/>
<dbReference type="AlphaFoldDB" id="Q6L359"/>
<dbReference type="OrthoDB" id="56442at2157"/>
<sequence length="310" mass="35382">MDMQELIDSGLIIDLKDLDIRKSYGNFVKIGLISRTIGFFIDRNNDAREITSDEFENSIRAIVPASKWRGPEKSYATSLMRKFNLIQENYARNMVENKEYLKNPMSFLFGDTSVKDNAAAIAARNYYDWSYSYEELAQITLNLQHNSLDESGAILRDGDSVASNAIYDINYIKPNTKFVRFITLENISPELLYLQIATTLGTTRYGGRTAILGDNIENNIIAIGFSKGERPISSYTVMEEAWQYDKYEPEKLLLERMNDIYGDKLLTGDDLNKIIKDAMDSLGSIDIARKVYGPVNEKIGQQWETLFSKK</sequence>
<proteinExistence type="predicted"/>
<dbReference type="GeneID" id="2844992"/>
<dbReference type="EMBL" id="AE017261">
    <property type="protein sequence ID" value="AAT42592.1"/>
    <property type="molecule type" value="Genomic_DNA"/>
</dbReference>
<dbReference type="STRING" id="263820.PTO0007"/>
<dbReference type="RefSeq" id="WP_011176808.1">
    <property type="nucleotide sequence ID" value="NC_005877.1"/>
</dbReference>
<evidence type="ECO:0000313" key="1">
    <source>
        <dbReference type="EMBL" id="AAT42592.1"/>
    </source>
</evidence>
<gene>
    <name evidence="1" type="ordered locus">PTO0007</name>
</gene>
<dbReference type="HOGENOM" id="CLU_896072_0_0_2"/>
<reference evidence="1 2" key="1">
    <citation type="journal article" date="2004" name="Proc. Natl. Acad. Sci. U.S.A.">
        <title>Genome sequence of Picrophilus torridus and its implications for life around pH 0.</title>
        <authorList>
            <person name="Futterer O."/>
            <person name="Angelov A."/>
            <person name="Liesegang H."/>
            <person name="Gottschalk G."/>
            <person name="Schleper C."/>
            <person name="Schepers B."/>
            <person name="Dock C."/>
            <person name="Antranikian G."/>
            <person name="Liebl W."/>
        </authorList>
    </citation>
    <scope>NUCLEOTIDE SEQUENCE [LARGE SCALE GENOMIC DNA]</scope>
    <source>
        <strain evidence="2">ATCC 700027 / DSM 9790 / JCM 10055 / NBRC 100828</strain>
    </source>
</reference>
<dbReference type="eggNOG" id="arCOG03482">
    <property type="taxonomic scope" value="Archaea"/>
</dbReference>
<dbReference type="KEGG" id="pto:PTO0007"/>
<dbReference type="Pfam" id="PF18320">
    <property type="entry name" value="Csc2"/>
    <property type="match status" value="1"/>
</dbReference>
<dbReference type="InterPro" id="IPR017574">
    <property type="entry name" value="CRISPR-assoc_prot_Cas7/Csc2"/>
</dbReference>
<dbReference type="Proteomes" id="UP000000438">
    <property type="component" value="Chromosome"/>
</dbReference>
<evidence type="ECO:0000313" key="2">
    <source>
        <dbReference type="Proteomes" id="UP000000438"/>
    </source>
</evidence>
<dbReference type="InParanoid" id="Q6L359"/>
<organism evidence="1 2">
    <name type="scientific">Picrophilus torridus (strain ATCC 700027 / DSM 9790 / JCM 10055 / NBRC 100828 / KAW 2/3)</name>
    <dbReference type="NCBI Taxonomy" id="1122961"/>
    <lineage>
        <taxon>Archaea</taxon>
        <taxon>Methanobacteriati</taxon>
        <taxon>Thermoplasmatota</taxon>
        <taxon>Thermoplasmata</taxon>
        <taxon>Thermoplasmatales</taxon>
        <taxon>Picrophilaceae</taxon>
        <taxon>Picrophilus</taxon>
    </lineage>
</organism>